<comment type="caution">
    <text evidence="2">The sequence shown here is derived from an EMBL/GenBank/DDBJ whole genome shotgun (WGS) entry which is preliminary data.</text>
</comment>
<evidence type="ECO:0000313" key="2">
    <source>
        <dbReference type="EMBL" id="GBP34402.1"/>
    </source>
</evidence>
<organism evidence="2 3">
    <name type="scientific">Eumeta variegata</name>
    <name type="common">Bagworm moth</name>
    <name type="synonym">Eumeta japonica</name>
    <dbReference type="NCBI Taxonomy" id="151549"/>
    <lineage>
        <taxon>Eukaryota</taxon>
        <taxon>Metazoa</taxon>
        <taxon>Ecdysozoa</taxon>
        <taxon>Arthropoda</taxon>
        <taxon>Hexapoda</taxon>
        <taxon>Insecta</taxon>
        <taxon>Pterygota</taxon>
        <taxon>Neoptera</taxon>
        <taxon>Endopterygota</taxon>
        <taxon>Lepidoptera</taxon>
        <taxon>Glossata</taxon>
        <taxon>Ditrysia</taxon>
        <taxon>Tineoidea</taxon>
        <taxon>Psychidae</taxon>
        <taxon>Oiketicinae</taxon>
        <taxon>Eumeta</taxon>
    </lineage>
</organism>
<dbReference type="Proteomes" id="UP000299102">
    <property type="component" value="Unassembled WGS sequence"/>
</dbReference>
<evidence type="ECO:0000256" key="1">
    <source>
        <dbReference type="SAM" id="MobiDB-lite"/>
    </source>
</evidence>
<keyword evidence="3" id="KW-1185">Reference proteome</keyword>
<sequence>MVLVSTVPDGSSRQRTYGETTKRTRPLLRTELERVPKNANSDALRSKARQLPRVCEASSQNDSFLRRLPSCVLASALAQASCVVRDHSERRCLFLDRDKDRRSPDLRSYVLHILILQR</sequence>
<reference evidence="2 3" key="1">
    <citation type="journal article" date="2019" name="Commun. Biol.">
        <title>The bagworm genome reveals a unique fibroin gene that provides high tensile strength.</title>
        <authorList>
            <person name="Kono N."/>
            <person name="Nakamura H."/>
            <person name="Ohtoshi R."/>
            <person name="Tomita M."/>
            <person name="Numata K."/>
            <person name="Arakawa K."/>
        </authorList>
    </citation>
    <scope>NUCLEOTIDE SEQUENCE [LARGE SCALE GENOMIC DNA]</scope>
</reference>
<gene>
    <name evidence="2" type="ORF">EVAR_7455_1</name>
</gene>
<accession>A0A4C1V7W9</accession>
<evidence type="ECO:0000313" key="3">
    <source>
        <dbReference type="Proteomes" id="UP000299102"/>
    </source>
</evidence>
<protein>
    <submittedName>
        <fullName evidence="2">Uncharacterized protein</fullName>
    </submittedName>
</protein>
<name>A0A4C1V7W9_EUMVA</name>
<feature type="compositionally biased region" description="Polar residues" evidence="1">
    <location>
        <begin position="8"/>
        <end position="18"/>
    </location>
</feature>
<feature type="region of interest" description="Disordered" evidence="1">
    <location>
        <begin position="1"/>
        <end position="23"/>
    </location>
</feature>
<proteinExistence type="predicted"/>
<dbReference type="AlphaFoldDB" id="A0A4C1V7W9"/>
<dbReference type="EMBL" id="BGZK01000287">
    <property type="protein sequence ID" value="GBP34402.1"/>
    <property type="molecule type" value="Genomic_DNA"/>
</dbReference>